<dbReference type="Pfam" id="PF01636">
    <property type="entry name" value="APH"/>
    <property type="match status" value="1"/>
</dbReference>
<reference evidence="8 9" key="1">
    <citation type="journal article" date="2016" name="Mol. Biol. Evol.">
        <title>Comparative Genomics of Early-Diverging Mushroom-Forming Fungi Provides Insights into the Origins of Lignocellulose Decay Capabilities.</title>
        <authorList>
            <person name="Nagy L.G."/>
            <person name="Riley R."/>
            <person name="Tritt A."/>
            <person name="Adam C."/>
            <person name="Daum C."/>
            <person name="Floudas D."/>
            <person name="Sun H."/>
            <person name="Yadav J.S."/>
            <person name="Pangilinan J."/>
            <person name="Larsson K.H."/>
            <person name="Matsuura K."/>
            <person name="Barry K."/>
            <person name="Labutti K."/>
            <person name="Kuo R."/>
            <person name="Ohm R.A."/>
            <person name="Bhattacharya S.S."/>
            <person name="Shirouzu T."/>
            <person name="Yoshinaga Y."/>
            <person name="Martin F.M."/>
            <person name="Grigoriev I.V."/>
            <person name="Hibbett D.S."/>
        </authorList>
    </citation>
    <scope>NUCLEOTIDE SEQUENCE [LARGE SCALE GENOMIC DNA]</scope>
    <source>
        <strain evidence="8 9">TUFC12733</strain>
    </source>
</reference>
<evidence type="ECO:0000256" key="3">
    <source>
        <dbReference type="ARBA" id="ARBA00016197"/>
    </source>
</evidence>
<dbReference type="InterPro" id="IPR011009">
    <property type="entry name" value="Kinase-like_dom_sf"/>
</dbReference>
<proteinExistence type="inferred from homology"/>
<evidence type="ECO:0000256" key="1">
    <source>
        <dbReference type="ARBA" id="ARBA00004173"/>
    </source>
</evidence>
<keyword evidence="4" id="KW-0809">Transit peptide</keyword>
<keyword evidence="9" id="KW-1185">Reference proteome</keyword>
<gene>
    <name evidence="8" type="ORF">CALVIDRAFT_89288</name>
</gene>
<comment type="subcellular location">
    <subcellularLocation>
        <location evidence="1">Mitochondrion</location>
    </subcellularLocation>
</comment>
<dbReference type="PANTHER" id="PTHR36091:SF1">
    <property type="entry name" value="ALTERED INHERITANCE OF MITOCHONDRIA PROTEIN 9, MITOCHONDRIAL"/>
    <property type="match status" value="1"/>
</dbReference>
<dbReference type="PANTHER" id="PTHR36091">
    <property type="entry name" value="ALTERED INHERITANCE OF MITOCHONDRIA PROTEIN 9, MITOCHONDRIAL"/>
    <property type="match status" value="1"/>
</dbReference>
<comment type="similarity">
    <text evidence="2">Belongs to the AIM9 family.</text>
</comment>
<dbReference type="OrthoDB" id="2831558at2759"/>
<dbReference type="Proteomes" id="UP000076738">
    <property type="component" value="Unassembled WGS sequence"/>
</dbReference>
<feature type="domain" description="Aminoglycoside phosphotransferase" evidence="7">
    <location>
        <begin position="21"/>
        <end position="123"/>
    </location>
</feature>
<evidence type="ECO:0000259" key="7">
    <source>
        <dbReference type="Pfam" id="PF01636"/>
    </source>
</evidence>
<accession>A0A167FFI2</accession>
<protein>
    <recommendedName>
        <fullName evidence="3">Altered inheritance of mitochondria protein 9, mitochondrial</fullName>
    </recommendedName>
    <alternativeName>
        <fullName evidence="6">Found in mitochondrial proteome protein 29</fullName>
    </alternativeName>
</protein>
<evidence type="ECO:0000313" key="8">
    <source>
        <dbReference type="EMBL" id="KZO89436.1"/>
    </source>
</evidence>
<organism evidence="8 9">
    <name type="scientific">Calocera viscosa (strain TUFC12733)</name>
    <dbReference type="NCBI Taxonomy" id="1330018"/>
    <lineage>
        <taxon>Eukaryota</taxon>
        <taxon>Fungi</taxon>
        <taxon>Dikarya</taxon>
        <taxon>Basidiomycota</taxon>
        <taxon>Agaricomycotina</taxon>
        <taxon>Dacrymycetes</taxon>
        <taxon>Dacrymycetales</taxon>
        <taxon>Dacrymycetaceae</taxon>
        <taxon>Calocera</taxon>
    </lineage>
</organism>
<keyword evidence="5" id="KW-0496">Mitochondrion</keyword>
<dbReference type="GO" id="GO:0005739">
    <property type="term" value="C:mitochondrion"/>
    <property type="evidence" value="ECO:0007669"/>
    <property type="project" value="UniProtKB-SubCell"/>
</dbReference>
<dbReference type="InterPro" id="IPR002575">
    <property type="entry name" value="Aminoglycoside_PTrfase"/>
</dbReference>
<dbReference type="AlphaFoldDB" id="A0A167FFI2"/>
<dbReference type="EMBL" id="KV417416">
    <property type="protein sequence ID" value="KZO89436.1"/>
    <property type="molecule type" value="Genomic_DNA"/>
</dbReference>
<evidence type="ECO:0000256" key="4">
    <source>
        <dbReference type="ARBA" id="ARBA00022946"/>
    </source>
</evidence>
<evidence type="ECO:0000256" key="6">
    <source>
        <dbReference type="ARBA" id="ARBA00031849"/>
    </source>
</evidence>
<dbReference type="SUPFAM" id="SSF56112">
    <property type="entry name" value="Protein kinase-like (PK-like)"/>
    <property type="match status" value="1"/>
</dbReference>
<evidence type="ECO:0000256" key="5">
    <source>
        <dbReference type="ARBA" id="ARBA00023128"/>
    </source>
</evidence>
<evidence type="ECO:0000256" key="2">
    <source>
        <dbReference type="ARBA" id="ARBA00005543"/>
    </source>
</evidence>
<evidence type="ECO:0000313" key="9">
    <source>
        <dbReference type="Proteomes" id="UP000076738"/>
    </source>
</evidence>
<sequence>MDTATASLGSPCTGLRKLPKDGREVIGRIPHTLMPEHYLSVASEAATLSFLALRFQLRVPTAFAYSASASPNPVETPYMIMEKMPGVDFNDCSESETGHGSVHREVVRMQALLHTASLGSIGSIFFKTDIREDWQTPLYAPDENADDASRLFCIGPCMDPVFSRLREESDRAVAVDRGPWPTTS</sequence>
<name>A0A167FFI2_CALVF</name>
<dbReference type="InterPro" id="IPR051035">
    <property type="entry name" value="Mito_inheritance_9"/>
</dbReference>